<sequence>RSADFEDGSENPNNGNSASDSLQFARSLISLTDERPRKMRRVDVDLSCLVSPLEELPRELLWKIFEYSPEMICELRMASRILQSTMDEYALQPSTILLVKSELVLNLREITVNARLPSCPTVEVGITIPESRLFKLRFLLRDPCLDLVNRISRLKSMMKVGMIARNTSQI</sequence>
<dbReference type="EMBL" id="BTSX01000005">
    <property type="protein sequence ID" value="GMT01881.1"/>
    <property type="molecule type" value="Genomic_DNA"/>
</dbReference>
<feature type="region of interest" description="Disordered" evidence="1">
    <location>
        <begin position="1"/>
        <end position="20"/>
    </location>
</feature>
<protein>
    <recommendedName>
        <fullName evidence="4">F-box domain-containing protein</fullName>
    </recommendedName>
</protein>
<feature type="compositionally biased region" description="Polar residues" evidence="1">
    <location>
        <begin position="10"/>
        <end position="20"/>
    </location>
</feature>
<comment type="caution">
    <text evidence="2">The sequence shown here is derived from an EMBL/GenBank/DDBJ whole genome shotgun (WGS) entry which is preliminary data.</text>
</comment>
<evidence type="ECO:0000313" key="3">
    <source>
        <dbReference type="Proteomes" id="UP001432027"/>
    </source>
</evidence>
<evidence type="ECO:0008006" key="4">
    <source>
        <dbReference type="Google" id="ProtNLM"/>
    </source>
</evidence>
<proteinExistence type="predicted"/>
<organism evidence="2 3">
    <name type="scientific">Pristionchus entomophagus</name>
    <dbReference type="NCBI Taxonomy" id="358040"/>
    <lineage>
        <taxon>Eukaryota</taxon>
        <taxon>Metazoa</taxon>
        <taxon>Ecdysozoa</taxon>
        <taxon>Nematoda</taxon>
        <taxon>Chromadorea</taxon>
        <taxon>Rhabditida</taxon>
        <taxon>Rhabditina</taxon>
        <taxon>Diplogasteromorpha</taxon>
        <taxon>Diplogasteroidea</taxon>
        <taxon>Neodiplogasteridae</taxon>
        <taxon>Pristionchus</taxon>
    </lineage>
</organism>
<accession>A0AAV5U5W6</accession>
<feature type="non-terminal residue" evidence="2">
    <location>
        <position position="1"/>
    </location>
</feature>
<dbReference type="Proteomes" id="UP001432027">
    <property type="component" value="Unassembled WGS sequence"/>
</dbReference>
<evidence type="ECO:0000256" key="1">
    <source>
        <dbReference type="SAM" id="MobiDB-lite"/>
    </source>
</evidence>
<gene>
    <name evidence="2" type="ORF">PENTCL1PPCAC_24055</name>
</gene>
<reference evidence="2" key="1">
    <citation type="submission" date="2023-10" db="EMBL/GenBank/DDBJ databases">
        <title>Genome assembly of Pristionchus species.</title>
        <authorList>
            <person name="Yoshida K."/>
            <person name="Sommer R.J."/>
        </authorList>
    </citation>
    <scope>NUCLEOTIDE SEQUENCE</scope>
    <source>
        <strain evidence="2">RS0144</strain>
    </source>
</reference>
<name>A0AAV5U5W6_9BILA</name>
<keyword evidence="3" id="KW-1185">Reference proteome</keyword>
<dbReference type="AlphaFoldDB" id="A0AAV5U5W6"/>
<evidence type="ECO:0000313" key="2">
    <source>
        <dbReference type="EMBL" id="GMT01881.1"/>
    </source>
</evidence>